<reference evidence="3" key="1">
    <citation type="submission" date="2023-03" db="EMBL/GenBank/DDBJ databases">
        <title>Massive genome expansion in bonnet fungi (Mycena s.s.) driven by repeated elements and novel gene families across ecological guilds.</title>
        <authorList>
            <consortium name="Lawrence Berkeley National Laboratory"/>
            <person name="Harder C.B."/>
            <person name="Miyauchi S."/>
            <person name="Viragh M."/>
            <person name="Kuo A."/>
            <person name="Thoen E."/>
            <person name="Andreopoulos B."/>
            <person name="Lu D."/>
            <person name="Skrede I."/>
            <person name="Drula E."/>
            <person name="Henrissat B."/>
            <person name="Morin E."/>
            <person name="Kohler A."/>
            <person name="Barry K."/>
            <person name="LaButti K."/>
            <person name="Morin E."/>
            <person name="Salamov A."/>
            <person name="Lipzen A."/>
            <person name="Mereny Z."/>
            <person name="Hegedus B."/>
            <person name="Baldrian P."/>
            <person name="Stursova M."/>
            <person name="Weitz H."/>
            <person name="Taylor A."/>
            <person name="Grigoriev I.V."/>
            <person name="Nagy L.G."/>
            <person name="Martin F."/>
            <person name="Kauserud H."/>
        </authorList>
    </citation>
    <scope>NUCLEOTIDE SEQUENCE</scope>
    <source>
        <strain evidence="3">9284</strain>
    </source>
</reference>
<dbReference type="EMBL" id="JARKIF010000037">
    <property type="protein sequence ID" value="KAJ7609882.1"/>
    <property type="molecule type" value="Genomic_DNA"/>
</dbReference>
<feature type="signal peptide" evidence="1">
    <location>
        <begin position="1"/>
        <end position="22"/>
    </location>
</feature>
<feature type="chain" id="PRO_5042178268" description="WD-like domain-containing protein" evidence="1">
    <location>
        <begin position="23"/>
        <end position="178"/>
    </location>
</feature>
<evidence type="ECO:0000313" key="4">
    <source>
        <dbReference type="Proteomes" id="UP001221142"/>
    </source>
</evidence>
<evidence type="ECO:0000313" key="3">
    <source>
        <dbReference type="EMBL" id="KAJ7609882.1"/>
    </source>
</evidence>
<evidence type="ECO:0000256" key="1">
    <source>
        <dbReference type="SAM" id="SignalP"/>
    </source>
</evidence>
<protein>
    <recommendedName>
        <fullName evidence="2">WD-like domain-containing protein</fullName>
    </recommendedName>
</protein>
<evidence type="ECO:0000259" key="2">
    <source>
        <dbReference type="Pfam" id="PF20493"/>
    </source>
</evidence>
<proteinExistence type="predicted"/>
<dbReference type="Proteomes" id="UP001221142">
    <property type="component" value="Unassembled WGS sequence"/>
</dbReference>
<keyword evidence="1" id="KW-0732">Signal</keyword>
<comment type="caution">
    <text evidence="3">The sequence shown here is derived from an EMBL/GenBank/DDBJ whole genome shotgun (WGS) entry which is preliminary data.</text>
</comment>
<name>A0AAD7B3T9_9AGAR</name>
<feature type="domain" description="WD-like" evidence="2">
    <location>
        <begin position="64"/>
        <end position="176"/>
    </location>
</feature>
<sequence length="178" mass="18396">MFFKLNASLVLTALAFFQAARASPVNNGELVLLSTEETATGTITIWGIPDADTSAKREAALTPTQQKRQCGSNNVTCSGDHTADTNSCQQLINSLSSNSGQGVGTSPRSICQSVNGNQCCVSWADPVSGLTQGDLVSAAQEVLDDCGGNSVSGLSRNTNLNGICTTQCLSNRADGCSD</sequence>
<organism evidence="3 4">
    <name type="scientific">Roridomyces roridus</name>
    <dbReference type="NCBI Taxonomy" id="1738132"/>
    <lineage>
        <taxon>Eukaryota</taxon>
        <taxon>Fungi</taxon>
        <taxon>Dikarya</taxon>
        <taxon>Basidiomycota</taxon>
        <taxon>Agaricomycotina</taxon>
        <taxon>Agaricomycetes</taxon>
        <taxon>Agaricomycetidae</taxon>
        <taxon>Agaricales</taxon>
        <taxon>Marasmiineae</taxon>
        <taxon>Mycenaceae</taxon>
        <taxon>Roridomyces</taxon>
    </lineage>
</organism>
<keyword evidence="4" id="KW-1185">Reference proteome</keyword>
<dbReference type="InterPro" id="IPR046925">
    <property type="entry name" value="WD-like_fungi"/>
</dbReference>
<gene>
    <name evidence="3" type="ORF">FB45DRAFT_340093</name>
</gene>
<dbReference type="AlphaFoldDB" id="A0AAD7B3T9"/>
<accession>A0AAD7B3T9</accession>
<dbReference type="Pfam" id="PF20493">
    <property type="entry name" value="WD-like_fungi"/>
    <property type="match status" value="1"/>
</dbReference>